<feature type="transmembrane region" description="Helical" evidence="6">
    <location>
        <begin position="154"/>
        <end position="175"/>
    </location>
</feature>
<evidence type="ECO:0008006" key="9">
    <source>
        <dbReference type="Google" id="ProtNLM"/>
    </source>
</evidence>
<feature type="region of interest" description="Disordered" evidence="5">
    <location>
        <begin position="332"/>
        <end position="361"/>
    </location>
</feature>
<sequence length="361" mass="40917">MSDKVISYYRYDPSHVAPAVFAGVVGLSLVVHIWQNFHYRFWRVTFWLFWGSLVFTIAWILRCISSFQTGNKGLYIAQTIFIYLAPPIYSAAAYNMVGRLMNYLPMHAVFHPDRVLIVFVYLGAIVETVTAAGAARLAAAQSNLKLYKSGGDLITAGLILQIVVESMVILTVAIIHRRVAKTGHTPRNVKIVCRTLYGTSLFVLLRCIFRTVEAFDRFGNIGCINNCSPTVSNEWYLFAFELGPMLIFTYWLNILHPGRYLPRNKTRYLDLDGHTERMGPGWTDRRSRWATFADPLDFEGKIKGHVSHDEFWLRPGDWPVCEDGSFVDGTASNSEAPLRSMKRTKKRAKGTEVRLASTVTV</sequence>
<name>A0A8J8WBV9_9EURO</name>
<protein>
    <recommendedName>
        <fullName evidence="9">RTA1 domain protein</fullName>
    </recommendedName>
</protein>
<evidence type="ECO:0000256" key="4">
    <source>
        <dbReference type="ARBA" id="ARBA00023136"/>
    </source>
</evidence>
<keyword evidence="2 6" id="KW-0812">Transmembrane</keyword>
<dbReference type="Pfam" id="PF04479">
    <property type="entry name" value="RTA1"/>
    <property type="match status" value="1"/>
</dbReference>
<keyword evidence="8" id="KW-1185">Reference proteome</keyword>
<dbReference type="GO" id="GO:0016020">
    <property type="term" value="C:membrane"/>
    <property type="evidence" value="ECO:0007669"/>
    <property type="project" value="UniProtKB-SubCell"/>
</dbReference>
<feature type="transmembrane region" description="Helical" evidence="6">
    <location>
        <begin position="115"/>
        <end position="134"/>
    </location>
</feature>
<feature type="transmembrane region" description="Helical" evidence="6">
    <location>
        <begin position="73"/>
        <end position="94"/>
    </location>
</feature>
<dbReference type="AlphaFoldDB" id="A0A8J8WBV9"/>
<dbReference type="OrthoDB" id="3358017at2759"/>
<evidence type="ECO:0000256" key="5">
    <source>
        <dbReference type="SAM" id="MobiDB-lite"/>
    </source>
</evidence>
<feature type="transmembrane region" description="Helical" evidence="6">
    <location>
        <begin position="15"/>
        <end position="34"/>
    </location>
</feature>
<feature type="transmembrane region" description="Helical" evidence="6">
    <location>
        <begin position="235"/>
        <end position="255"/>
    </location>
</feature>
<dbReference type="EMBL" id="WIWV01000004">
    <property type="protein sequence ID" value="KAF7719630.1"/>
    <property type="molecule type" value="Genomic_DNA"/>
</dbReference>
<evidence type="ECO:0000256" key="3">
    <source>
        <dbReference type="ARBA" id="ARBA00022989"/>
    </source>
</evidence>
<dbReference type="PANTHER" id="PTHR31465">
    <property type="entry name" value="PROTEIN RTA1-RELATED"/>
    <property type="match status" value="1"/>
</dbReference>
<gene>
    <name evidence="7" type="ORF">PECM_005533</name>
</gene>
<dbReference type="Proteomes" id="UP000631181">
    <property type="component" value="Unassembled WGS sequence"/>
</dbReference>
<evidence type="ECO:0000256" key="1">
    <source>
        <dbReference type="ARBA" id="ARBA00004141"/>
    </source>
</evidence>
<organism evidence="7 8">
    <name type="scientific">Penicillium ucsense</name>
    <dbReference type="NCBI Taxonomy" id="2839758"/>
    <lineage>
        <taxon>Eukaryota</taxon>
        <taxon>Fungi</taxon>
        <taxon>Dikarya</taxon>
        <taxon>Ascomycota</taxon>
        <taxon>Pezizomycotina</taxon>
        <taxon>Eurotiomycetes</taxon>
        <taxon>Eurotiomycetidae</taxon>
        <taxon>Eurotiales</taxon>
        <taxon>Aspergillaceae</taxon>
        <taxon>Penicillium</taxon>
    </lineage>
</organism>
<dbReference type="PANTHER" id="PTHR31465:SF13">
    <property type="entry name" value="RTA1 DOMAIN PROTEIN-RELATED"/>
    <property type="match status" value="1"/>
</dbReference>
<feature type="transmembrane region" description="Helical" evidence="6">
    <location>
        <begin position="196"/>
        <end position="215"/>
    </location>
</feature>
<evidence type="ECO:0000256" key="6">
    <source>
        <dbReference type="SAM" id="Phobius"/>
    </source>
</evidence>
<keyword evidence="4 6" id="KW-0472">Membrane</keyword>
<feature type="transmembrane region" description="Helical" evidence="6">
    <location>
        <begin position="41"/>
        <end position="61"/>
    </location>
</feature>
<dbReference type="InterPro" id="IPR007568">
    <property type="entry name" value="RTA1"/>
</dbReference>
<reference evidence="7" key="1">
    <citation type="journal article" date="2020" name="Front. Microbiol.">
        <title>Gene regulatory networks of Penicillium echinulatum 2HH and Penicillium oxalicum 114-2 inferred by a computational biology approach.</title>
        <authorList>
            <person name="Lenz A.R."/>
            <person name="Galan-Vasquez E."/>
            <person name="Balbinot E."/>
            <person name="De Abreu F.P."/>
            <person name="De Oliveira N.S."/>
            <person name="Da Rosa L.O."/>
            <person name="De Avila E Silva S."/>
            <person name="Camassola M."/>
            <person name="Dillon A.J.P."/>
            <person name="Perez-Rueda E."/>
        </authorList>
    </citation>
    <scope>NUCLEOTIDE SEQUENCE</scope>
    <source>
        <strain evidence="7">S1M29</strain>
    </source>
</reference>
<evidence type="ECO:0000313" key="8">
    <source>
        <dbReference type="Proteomes" id="UP000631181"/>
    </source>
</evidence>
<evidence type="ECO:0000313" key="7">
    <source>
        <dbReference type="EMBL" id="KAF7719630.1"/>
    </source>
</evidence>
<evidence type="ECO:0000256" key="2">
    <source>
        <dbReference type="ARBA" id="ARBA00022692"/>
    </source>
</evidence>
<comment type="caution">
    <text evidence="7">The sequence shown here is derived from an EMBL/GenBank/DDBJ whole genome shotgun (WGS) entry which is preliminary data.</text>
</comment>
<keyword evidence="3 6" id="KW-1133">Transmembrane helix</keyword>
<accession>A0A8J8WBV9</accession>
<comment type="subcellular location">
    <subcellularLocation>
        <location evidence="1">Membrane</location>
        <topology evidence="1">Multi-pass membrane protein</topology>
    </subcellularLocation>
</comment>
<proteinExistence type="predicted"/>